<gene>
    <name evidence="3" type="ORF">ARMGADRAFT_972101</name>
</gene>
<protein>
    <recommendedName>
        <fullName evidence="2">Fungal-type protein kinase domain-containing protein</fullName>
    </recommendedName>
</protein>
<dbReference type="Pfam" id="PF17667">
    <property type="entry name" value="Pkinase_fungal"/>
    <property type="match status" value="1"/>
</dbReference>
<evidence type="ECO:0000259" key="2">
    <source>
        <dbReference type="Pfam" id="PF17667"/>
    </source>
</evidence>
<dbReference type="SUPFAM" id="SSF56112">
    <property type="entry name" value="Protein kinase-like (PK-like)"/>
    <property type="match status" value="1"/>
</dbReference>
<accession>A0A2H3D766</accession>
<feature type="region of interest" description="Disordered" evidence="1">
    <location>
        <begin position="720"/>
        <end position="795"/>
    </location>
</feature>
<feature type="compositionally biased region" description="Basic and acidic residues" evidence="1">
    <location>
        <begin position="723"/>
        <end position="746"/>
    </location>
</feature>
<dbReference type="AlphaFoldDB" id="A0A2H3D766"/>
<feature type="region of interest" description="Disordered" evidence="1">
    <location>
        <begin position="99"/>
        <end position="122"/>
    </location>
</feature>
<organism evidence="3 4">
    <name type="scientific">Armillaria gallica</name>
    <name type="common">Bulbous honey fungus</name>
    <name type="synonym">Armillaria bulbosa</name>
    <dbReference type="NCBI Taxonomy" id="47427"/>
    <lineage>
        <taxon>Eukaryota</taxon>
        <taxon>Fungi</taxon>
        <taxon>Dikarya</taxon>
        <taxon>Basidiomycota</taxon>
        <taxon>Agaricomycotina</taxon>
        <taxon>Agaricomycetes</taxon>
        <taxon>Agaricomycetidae</taxon>
        <taxon>Agaricales</taxon>
        <taxon>Marasmiineae</taxon>
        <taxon>Physalacriaceae</taxon>
        <taxon>Armillaria</taxon>
    </lineage>
</organism>
<sequence length="795" mass="90774">MAEHRADVVKDIKDVPQVSLEYYKSYILPPSVYSGRVEEIIDTLKEDGVLVDDEEGLRWEAFPNDPKHSGQPEDDTFKHMATIAAKIVKAARTVLSDGPEPTTIMECKPNEPTLSEGRNGGFKSDGHYRLLQSRRPNYVENATSTTPIEPPVLIKKNGHKLACDRPALEEYKKGDTPWDRNDDFGKLVGNASQAMYADPTRRFMFGTTIENTTARFWFFSRAIVLVSESFDFIKDYTHLIRYVLSLSFATVEELGYDMSVTRVAYPLAANSSEHTIQYDYHVGGNIYRTVECLSSFRASGLLSRATRVWTVCQINVPDHPKCALKDVWVPSDAKTELEIQQEIFCSIEKHKPEIGQEYRKKYFMEILKCEVVRTSQNRNDDMQEFVRGRLEIIGDLALYTPETANVSRTMPGSTISTPTGASFANPDAYNQSQPPRLYKGRKHVRVVFSDIGTPLSDIQQPRVLFNALSDALKGLHHLYMGHYVHRDISAGNIILCNGVGKISDLEYAKKFLSQGPVNDPKTGTPIYMAVEVQATEYIFIRKTGQPLPPGVDDPLPQSARPLFLHNYLHDIESLFWIGLHSLFSSIPATYLEDPLDRRNKQRELFNDFFPHYLAGSYERRRFIEHAEFKKTEEVLPGEYRDAVRQLLRIRYFLAYHYDQVENLRHFPQHEHFDNVYGTDQPNSNLFLAFEAAMKVAYNGETQPLLTNDTVKIKRPRRALTYRETSDDGDRDDDHTYIFDDSEHADGLEDDEEPPSKVRRKNGKTKEKAAGSSHRTSFKQKSVEGAHSGDKRKRLL</sequence>
<dbReference type="OrthoDB" id="312874at2759"/>
<dbReference type="InterPro" id="IPR040976">
    <property type="entry name" value="Pkinase_fungal"/>
</dbReference>
<reference evidence="4" key="1">
    <citation type="journal article" date="2017" name="Nat. Ecol. Evol.">
        <title>Genome expansion and lineage-specific genetic innovations in the forest pathogenic fungi Armillaria.</title>
        <authorList>
            <person name="Sipos G."/>
            <person name="Prasanna A.N."/>
            <person name="Walter M.C."/>
            <person name="O'Connor E."/>
            <person name="Balint B."/>
            <person name="Krizsan K."/>
            <person name="Kiss B."/>
            <person name="Hess J."/>
            <person name="Varga T."/>
            <person name="Slot J."/>
            <person name="Riley R."/>
            <person name="Boka B."/>
            <person name="Rigling D."/>
            <person name="Barry K."/>
            <person name="Lee J."/>
            <person name="Mihaltcheva S."/>
            <person name="LaButti K."/>
            <person name="Lipzen A."/>
            <person name="Waldron R."/>
            <person name="Moloney N.M."/>
            <person name="Sperisen C."/>
            <person name="Kredics L."/>
            <person name="Vagvoelgyi C."/>
            <person name="Patrignani A."/>
            <person name="Fitzpatrick D."/>
            <person name="Nagy I."/>
            <person name="Doyle S."/>
            <person name="Anderson J.B."/>
            <person name="Grigoriev I.V."/>
            <person name="Gueldener U."/>
            <person name="Muensterkoetter M."/>
            <person name="Nagy L.G."/>
        </authorList>
    </citation>
    <scope>NUCLEOTIDE SEQUENCE [LARGE SCALE GENOMIC DNA]</scope>
    <source>
        <strain evidence="4">Ar21-2</strain>
    </source>
</reference>
<evidence type="ECO:0000256" key="1">
    <source>
        <dbReference type="SAM" id="MobiDB-lite"/>
    </source>
</evidence>
<dbReference type="InterPro" id="IPR008266">
    <property type="entry name" value="Tyr_kinase_AS"/>
</dbReference>
<name>A0A2H3D766_ARMGA</name>
<feature type="domain" description="Fungal-type protein kinase" evidence="2">
    <location>
        <begin position="170"/>
        <end position="577"/>
    </location>
</feature>
<dbReference type="PROSITE" id="PS00109">
    <property type="entry name" value="PROTEIN_KINASE_TYR"/>
    <property type="match status" value="1"/>
</dbReference>
<evidence type="ECO:0000313" key="4">
    <source>
        <dbReference type="Proteomes" id="UP000217790"/>
    </source>
</evidence>
<dbReference type="GO" id="GO:0004672">
    <property type="term" value="F:protein kinase activity"/>
    <property type="evidence" value="ECO:0007669"/>
    <property type="project" value="InterPro"/>
</dbReference>
<evidence type="ECO:0000313" key="3">
    <source>
        <dbReference type="EMBL" id="PBK87282.1"/>
    </source>
</evidence>
<dbReference type="PANTHER" id="PTHR38248:SF2">
    <property type="entry name" value="FUNK1 11"/>
    <property type="match status" value="1"/>
</dbReference>
<dbReference type="Proteomes" id="UP000217790">
    <property type="component" value="Unassembled WGS sequence"/>
</dbReference>
<dbReference type="EMBL" id="KZ293679">
    <property type="protein sequence ID" value="PBK87282.1"/>
    <property type="molecule type" value="Genomic_DNA"/>
</dbReference>
<dbReference type="InterPro" id="IPR011009">
    <property type="entry name" value="Kinase-like_dom_sf"/>
</dbReference>
<dbReference type="InParanoid" id="A0A2H3D766"/>
<dbReference type="STRING" id="47427.A0A2H3D766"/>
<dbReference type="Gene3D" id="1.10.510.10">
    <property type="entry name" value="Transferase(Phosphotransferase) domain 1"/>
    <property type="match status" value="1"/>
</dbReference>
<dbReference type="OMA" id="WIDIAFP"/>
<dbReference type="PANTHER" id="PTHR38248">
    <property type="entry name" value="FUNK1 6"/>
    <property type="match status" value="1"/>
</dbReference>
<proteinExistence type="predicted"/>
<keyword evidence="4" id="KW-1185">Reference proteome</keyword>